<dbReference type="InterPro" id="IPR036188">
    <property type="entry name" value="FAD/NAD-bd_sf"/>
</dbReference>
<evidence type="ECO:0000313" key="4">
    <source>
        <dbReference type="EMBL" id="HIY97486.1"/>
    </source>
</evidence>
<keyword evidence="1" id="KW-0285">Flavoprotein</keyword>
<keyword evidence="2" id="KW-0560">Oxidoreductase</keyword>
<dbReference type="Gene3D" id="3.50.50.60">
    <property type="entry name" value="FAD/NAD(P)-binding domain"/>
    <property type="match status" value="2"/>
</dbReference>
<dbReference type="EMBL" id="DXCQ01000067">
    <property type="protein sequence ID" value="HIY97486.1"/>
    <property type="molecule type" value="Genomic_DNA"/>
</dbReference>
<dbReference type="GO" id="GO:0016491">
    <property type="term" value="F:oxidoreductase activity"/>
    <property type="evidence" value="ECO:0007669"/>
    <property type="project" value="UniProtKB-KW"/>
</dbReference>
<feature type="domain" description="FAD/NAD(P)-binding" evidence="3">
    <location>
        <begin position="2"/>
        <end position="289"/>
    </location>
</feature>
<evidence type="ECO:0000256" key="2">
    <source>
        <dbReference type="ARBA" id="ARBA00023002"/>
    </source>
</evidence>
<dbReference type="PANTHER" id="PTHR48105">
    <property type="entry name" value="THIOREDOXIN REDUCTASE 1-RELATED-RELATED"/>
    <property type="match status" value="1"/>
</dbReference>
<dbReference type="InterPro" id="IPR050097">
    <property type="entry name" value="Ferredoxin-NADP_redctase_2"/>
</dbReference>
<dbReference type="AlphaFoldDB" id="A0A9D2CT84"/>
<evidence type="ECO:0000256" key="1">
    <source>
        <dbReference type="ARBA" id="ARBA00022630"/>
    </source>
</evidence>
<organism evidence="4 5">
    <name type="scientific">Candidatus Borkfalkia excrementigallinarum</name>
    <dbReference type="NCBI Taxonomy" id="2838506"/>
    <lineage>
        <taxon>Bacteria</taxon>
        <taxon>Bacillati</taxon>
        <taxon>Bacillota</taxon>
        <taxon>Clostridia</taxon>
        <taxon>Christensenellales</taxon>
        <taxon>Christensenellaceae</taxon>
        <taxon>Candidatus Borkfalkia</taxon>
    </lineage>
</organism>
<sequence>MYDIIIIGAGAAGMTSALYALRNGKKVLVLEGESLGGQIATSPRLENFPSIKEISGEAFADNLYEQIDALGAEVEIEKAVSIEKKAEGDFLVRTEYGQYEGRSVIIAAGVKHKHLKTRHGREDLVGKGVYYCAVCDGPFYKGQEVALVGDANTALQYALLLSGYCKKVYMYTLFDKFFGDESLVKALRAKDNIEVRPNTSVVDFIGEEELKAIEYTDKDGNLCRQEIPAVFVAIGQVPDNAAFANVADLDEAGYIIADESCKTRTPGVFVAGDCRTKAVRQVSTAVSDGAIAATNASLYLESLEN</sequence>
<protein>
    <submittedName>
        <fullName evidence="4">FAD-dependent oxidoreductase</fullName>
    </submittedName>
</protein>
<reference evidence="4" key="1">
    <citation type="journal article" date="2021" name="PeerJ">
        <title>Extensive microbial diversity within the chicken gut microbiome revealed by metagenomics and culture.</title>
        <authorList>
            <person name="Gilroy R."/>
            <person name="Ravi A."/>
            <person name="Getino M."/>
            <person name="Pursley I."/>
            <person name="Horton D.L."/>
            <person name="Alikhan N.F."/>
            <person name="Baker D."/>
            <person name="Gharbi K."/>
            <person name="Hall N."/>
            <person name="Watson M."/>
            <person name="Adriaenssens E.M."/>
            <person name="Foster-Nyarko E."/>
            <person name="Jarju S."/>
            <person name="Secka A."/>
            <person name="Antonio M."/>
            <person name="Oren A."/>
            <person name="Chaudhuri R.R."/>
            <person name="La Ragione R."/>
            <person name="Hildebrand F."/>
            <person name="Pallen M.J."/>
        </authorList>
    </citation>
    <scope>NUCLEOTIDE SEQUENCE</scope>
    <source>
        <strain evidence="4">1345</strain>
    </source>
</reference>
<evidence type="ECO:0000259" key="3">
    <source>
        <dbReference type="Pfam" id="PF07992"/>
    </source>
</evidence>
<dbReference type="Pfam" id="PF07992">
    <property type="entry name" value="Pyr_redox_2"/>
    <property type="match status" value="1"/>
</dbReference>
<dbReference type="PRINTS" id="PR00469">
    <property type="entry name" value="PNDRDTASEII"/>
</dbReference>
<accession>A0A9D2CT84</accession>
<dbReference type="SUPFAM" id="SSF51905">
    <property type="entry name" value="FAD/NAD(P)-binding domain"/>
    <property type="match status" value="1"/>
</dbReference>
<proteinExistence type="predicted"/>
<dbReference type="InterPro" id="IPR023753">
    <property type="entry name" value="FAD/NAD-binding_dom"/>
</dbReference>
<name>A0A9D2CT84_9FIRM</name>
<dbReference type="Proteomes" id="UP000886750">
    <property type="component" value="Unassembled WGS sequence"/>
</dbReference>
<evidence type="ECO:0000313" key="5">
    <source>
        <dbReference type="Proteomes" id="UP000886750"/>
    </source>
</evidence>
<reference evidence="4" key="2">
    <citation type="submission" date="2021-04" db="EMBL/GenBank/DDBJ databases">
        <authorList>
            <person name="Gilroy R."/>
        </authorList>
    </citation>
    <scope>NUCLEOTIDE SEQUENCE</scope>
    <source>
        <strain evidence="4">1345</strain>
    </source>
</reference>
<gene>
    <name evidence="4" type="ORF">H9729_07340</name>
</gene>
<comment type="caution">
    <text evidence="4">The sequence shown here is derived from an EMBL/GenBank/DDBJ whole genome shotgun (WGS) entry which is preliminary data.</text>
</comment>
<dbReference type="PRINTS" id="PR00368">
    <property type="entry name" value="FADPNR"/>
</dbReference>